<dbReference type="EMBL" id="GBRH01245160">
    <property type="protein sequence ID" value="JAD52735.1"/>
    <property type="molecule type" value="Transcribed_RNA"/>
</dbReference>
<proteinExistence type="predicted"/>
<name>A0A0A9AV00_ARUDO</name>
<reference evidence="1" key="2">
    <citation type="journal article" date="2015" name="Data Brief">
        <title>Shoot transcriptome of the giant reed, Arundo donax.</title>
        <authorList>
            <person name="Barrero R.A."/>
            <person name="Guerrero F.D."/>
            <person name="Moolhuijzen P."/>
            <person name="Goolsby J.A."/>
            <person name="Tidwell J."/>
            <person name="Bellgard S.E."/>
            <person name="Bellgard M.I."/>
        </authorList>
    </citation>
    <scope>NUCLEOTIDE SEQUENCE</scope>
    <source>
        <tissue evidence="1">Shoot tissue taken approximately 20 cm above the soil surface</tissue>
    </source>
</reference>
<reference evidence="1" key="1">
    <citation type="submission" date="2014-09" db="EMBL/GenBank/DDBJ databases">
        <authorList>
            <person name="Magalhaes I.L.F."/>
            <person name="Oliveira U."/>
            <person name="Santos F.R."/>
            <person name="Vidigal T.H.D.A."/>
            <person name="Brescovit A.D."/>
            <person name="Santos A.J."/>
        </authorList>
    </citation>
    <scope>NUCLEOTIDE SEQUENCE</scope>
    <source>
        <tissue evidence="1">Shoot tissue taken approximately 20 cm above the soil surface</tissue>
    </source>
</reference>
<dbReference type="AlphaFoldDB" id="A0A0A9AV00"/>
<sequence>MLAIAELSSSWREQARTCLALSRPSTCISSLSCFPQTRPHTTYLDLYRSDCFIGSYRSCFSLFRLVILGQGGHNCVIGSCHTKEFGNSNIWPPTPVSFSLHHYFKLLQHKKALLNKDVLLAQSYVH</sequence>
<accession>A0A0A9AV00</accession>
<protein>
    <submittedName>
        <fullName evidence="1">Uncharacterized protein</fullName>
    </submittedName>
</protein>
<evidence type="ECO:0000313" key="1">
    <source>
        <dbReference type="EMBL" id="JAD52735.1"/>
    </source>
</evidence>
<organism evidence="1">
    <name type="scientific">Arundo donax</name>
    <name type="common">Giant reed</name>
    <name type="synonym">Donax arundinaceus</name>
    <dbReference type="NCBI Taxonomy" id="35708"/>
    <lineage>
        <taxon>Eukaryota</taxon>
        <taxon>Viridiplantae</taxon>
        <taxon>Streptophyta</taxon>
        <taxon>Embryophyta</taxon>
        <taxon>Tracheophyta</taxon>
        <taxon>Spermatophyta</taxon>
        <taxon>Magnoliopsida</taxon>
        <taxon>Liliopsida</taxon>
        <taxon>Poales</taxon>
        <taxon>Poaceae</taxon>
        <taxon>PACMAD clade</taxon>
        <taxon>Arundinoideae</taxon>
        <taxon>Arundineae</taxon>
        <taxon>Arundo</taxon>
    </lineage>
</organism>